<proteinExistence type="predicted"/>
<evidence type="ECO:0000313" key="2">
    <source>
        <dbReference type="EMBL" id="GBP39748.1"/>
    </source>
</evidence>
<accession>A0A4C1VKW5</accession>
<dbReference type="Proteomes" id="UP000299102">
    <property type="component" value="Unassembled WGS sequence"/>
</dbReference>
<feature type="region of interest" description="Disordered" evidence="1">
    <location>
        <begin position="1"/>
        <end position="56"/>
    </location>
</feature>
<sequence length="169" mass="19087">MLDRDQNSKRNRDRKHDQRQDRSGEVSSPILADRSGDRHRNLQRDSGGGRAGGAGARVQFSAPCTEARGSRRLRFLSAWISAHPLICHHSSLFRPSVGLARAYAPRFEKITLFCTRVIRGSVCNNNRLFDVDDRMSRRPHVGDCISRGALNDIFNMGSRVTAQRLRCKL</sequence>
<gene>
    <name evidence="2" type="ORF">EVAR_23073_1</name>
</gene>
<organism evidence="2 3">
    <name type="scientific">Eumeta variegata</name>
    <name type="common">Bagworm moth</name>
    <name type="synonym">Eumeta japonica</name>
    <dbReference type="NCBI Taxonomy" id="151549"/>
    <lineage>
        <taxon>Eukaryota</taxon>
        <taxon>Metazoa</taxon>
        <taxon>Ecdysozoa</taxon>
        <taxon>Arthropoda</taxon>
        <taxon>Hexapoda</taxon>
        <taxon>Insecta</taxon>
        <taxon>Pterygota</taxon>
        <taxon>Neoptera</taxon>
        <taxon>Endopterygota</taxon>
        <taxon>Lepidoptera</taxon>
        <taxon>Glossata</taxon>
        <taxon>Ditrysia</taxon>
        <taxon>Tineoidea</taxon>
        <taxon>Psychidae</taxon>
        <taxon>Oiketicinae</taxon>
        <taxon>Eumeta</taxon>
    </lineage>
</organism>
<dbReference type="EMBL" id="BGZK01000370">
    <property type="protein sequence ID" value="GBP39748.1"/>
    <property type="molecule type" value="Genomic_DNA"/>
</dbReference>
<comment type="caution">
    <text evidence="2">The sequence shown here is derived from an EMBL/GenBank/DDBJ whole genome shotgun (WGS) entry which is preliminary data.</text>
</comment>
<reference evidence="2 3" key="1">
    <citation type="journal article" date="2019" name="Commun. Biol.">
        <title>The bagworm genome reveals a unique fibroin gene that provides high tensile strength.</title>
        <authorList>
            <person name="Kono N."/>
            <person name="Nakamura H."/>
            <person name="Ohtoshi R."/>
            <person name="Tomita M."/>
            <person name="Numata K."/>
            <person name="Arakawa K."/>
        </authorList>
    </citation>
    <scope>NUCLEOTIDE SEQUENCE [LARGE SCALE GENOMIC DNA]</scope>
</reference>
<evidence type="ECO:0000313" key="3">
    <source>
        <dbReference type="Proteomes" id="UP000299102"/>
    </source>
</evidence>
<feature type="compositionally biased region" description="Basic and acidic residues" evidence="1">
    <location>
        <begin position="1"/>
        <end position="24"/>
    </location>
</feature>
<feature type="compositionally biased region" description="Basic and acidic residues" evidence="1">
    <location>
        <begin position="34"/>
        <end position="43"/>
    </location>
</feature>
<name>A0A4C1VKW5_EUMVA</name>
<protein>
    <submittedName>
        <fullName evidence="2">Uncharacterized protein</fullName>
    </submittedName>
</protein>
<evidence type="ECO:0000256" key="1">
    <source>
        <dbReference type="SAM" id="MobiDB-lite"/>
    </source>
</evidence>
<feature type="compositionally biased region" description="Gly residues" evidence="1">
    <location>
        <begin position="46"/>
        <end position="55"/>
    </location>
</feature>
<dbReference type="AlphaFoldDB" id="A0A4C1VKW5"/>
<keyword evidence="3" id="KW-1185">Reference proteome</keyword>